<name>A0A096DMR4_9FIRM</name>
<dbReference type="SUPFAM" id="SSF161098">
    <property type="entry name" value="MetI-like"/>
    <property type="match status" value="1"/>
</dbReference>
<comment type="function">
    <text evidence="6">Part of the binding-protein-dependent transport system for phosphate; probably responsible for the translocation of the substrate across the membrane.</text>
</comment>
<feature type="transmembrane region" description="Helical" evidence="5">
    <location>
        <begin position="78"/>
        <end position="101"/>
    </location>
</feature>
<feature type="transmembrane region" description="Helical" evidence="5">
    <location>
        <begin position="155"/>
        <end position="173"/>
    </location>
</feature>
<dbReference type="PANTHER" id="PTHR42727">
    <property type="entry name" value="PHOSPHATE TRANSPORT SYSTEM PERMEASE PROTEIN"/>
    <property type="match status" value="1"/>
</dbReference>
<keyword evidence="2 5" id="KW-0812">Transmembrane</keyword>
<dbReference type="PROSITE" id="PS50928">
    <property type="entry name" value="ABC_TM1"/>
    <property type="match status" value="1"/>
</dbReference>
<dbReference type="CDD" id="cd06261">
    <property type="entry name" value="TM_PBP2"/>
    <property type="match status" value="1"/>
</dbReference>
<comment type="subcellular location">
    <subcellularLocation>
        <location evidence="5">Cell membrane</location>
        <topology evidence="5">Multi-pass membrane protein</topology>
    </subcellularLocation>
    <subcellularLocation>
        <location evidence="1">Membrane</location>
        <topology evidence="1">Multi-pass membrane protein</topology>
    </subcellularLocation>
</comment>
<evidence type="ECO:0000259" key="7">
    <source>
        <dbReference type="PROSITE" id="PS50928"/>
    </source>
</evidence>
<keyword evidence="3 5" id="KW-1133">Transmembrane helix</keyword>
<protein>
    <recommendedName>
        <fullName evidence="6">Phosphate transport system permease protein</fullName>
    </recommendedName>
</protein>
<evidence type="ECO:0000256" key="5">
    <source>
        <dbReference type="RuleBase" id="RU363032"/>
    </source>
</evidence>
<proteinExistence type="inferred from homology"/>
<evidence type="ECO:0000313" key="8">
    <source>
        <dbReference type="EMBL" id="KGG80551.1"/>
    </source>
</evidence>
<evidence type="ECO:0000313" key="9">
    <source>
        <dbReference type="Proteomes" id="UP000029622"/>
    </source>
</evidence>
<evidence type="ECO:0000256" key="3">
    <source>
        <dbReference type="ARBA" id="ARBA00022989"/>
    </source>
</evidence>
<dbReference type="STRING" id="1156417.Y919_05450"/>
<dbReference type="InterPro" id="IPR000515">
    <property type="entry name" value="MetI-like"/>
</dbReference>
<dbReference type="NCBIfam" id="TIGR02138">
    <property type="entry name" value="phosphate_pstC"/>
    <property type="match status" value="1"/>
</dbReference>
<dbReference type="PANTHER" id="PTHR42727:SF1">
    <property type="entry name" value="PHOSPHATE TRANSPORT SYSTEM PERMEASE"/>
    <property type="match status" value="1"/>
</dbReference>
<feature type="transmembrane region" description="Helical" evidence="5">
    <location>
        <begin position="276"/>
        <end position="298"/>
    </location>
</feature>
<dbReference type="RefSeq" id="WP_052045204.1">
    <property type="nucleotide sequence ID" value="NZ_AZTB01000021.1"/>
</dbReference>
<dbReference type="GO" id="GO:0005886">
    <property type="term" value="C:plasma membrane"/>
    <property type="evidence" value="ECO:0007669"/>
    <property type="project" value="UniProtKB-SubCell"/>
</dbReference>
<dbReference type="InterPro" id="IPR035906">
    <property type="entry name" value="MetI-like_sf"/>
</dbReference>
<feature type="transmembrane region" description="Helical" evidence="5">
    <location>
        <begin position="21"/>
        <end position="45"/>
    </location>
</feature>
<organism evidence="8 9">
    <name type="scientific">Caloranaerobacter azorensis H53214</name>
    <dbReference type="NCBI Taxonomy" id="1156417"/>
    <lineage>
        <taxon>Bacteria</taxon>
        <taxon>Bacillati</taxon>
        <taxon>Bacillota</taxon>
        <taxon>Tissierellia</taxon>
        <taxon>Tissierellales</taxon>
        <taxon>Thermohalobacteraceae</taxon>
        <taxon>Caloranaerobacter</taxon>
    </lineage>
</organism>
<dbReference type="EMBL" id="AZTB01000021">
    <property type="protein sequence ID" value="KGG80551.1"/>
    <property type="molecule type" value="Genomic_DNA"/>
</dbReference>
<keyword evidence="5" id="KW-0813">Transport</keyword>
<feature type="transmembrane region" description="Helical" evidence="5">
    <location>
        <begin position="206"/>
        <end position="227"/>
    </location>
</feature>
<comment type="similarity">
    <text evidence="6">Belongs to the binding-protein-dependent transport system permease family. CysTW subfamily.</text>
</comment>
<dbReference type="Gene3D" id="1.10.3720.10">
    <property type="entry name" value="MetI-like"/>
    <property type="match status" value="1"/>
</dbReference>
<dbReference type="InterPro" id="IPR011864">
    <property type="entry name" value="Phosphate_PstC"/>
</dbReference>
<evidence type="ECO:0000256" key="4">
    <source>
        <dbReference type="ARBA" id="ARBA00023136"/>
    </source>
</evidence>
<feature type="transmembrane region" description="Helical" evidence="5">
    <location>
        <begin position="122"/>
        <end position="143"/>
    </location>
</feature>
<dbReference type="GO" id="GO:0005315">
    <property type="term" value="F:phosphate transmembrane transporter activity"/>
    <property type="evidence" value="ECO:0007669"/>
    <property type="project" value="InterPro"/>
</dbReference>
<dbReference type="GO" id="GO:0006817">
    <property type="term" value="P:phosphate ion transport"/>
    <property type="evidence" value="ECO:0007669"/>
    <property type="project" value="UniProtKB-KW"/>
</dbReference>
<keyword evidence="6" id="KW-1003">Cell membrane</keyword>
<keyword evidence="6" id="KW-0592">Phosphate transport</keyword>
<comment type="caution">
    <text evidence="8">The sequence shown here is derived from an EMBL/GenBank/DDBJ whole genome shotgun (WGS) entry which is preliminary data.</text>
</comment>
<keyword evidence="4 5" id="KW-0472">Membrane</keyword>
<reference evidence="8 9" key="1">
    <citation type="submission" date="2013-12" db="EMBL/GenBank/DDBJ databases">
        <title>Draft genome sequence of Caloranaerobacter sp. H53214.</title>
        <authorList>
            <person name="Jiang L.J."/>
            <person name="Shao Z.Z."/>
            <person name="Long M.N."/>
        </authorList>
    </citation>
    <scope>NUCLEOTIDE SEQUENCE [LARGE SCALE GENOMIC DNA]</scope>
    <source>
        <strain evidence="8 9">H53214</strain>
    </source>
</reference>
<gene>
    <name evidence="8" type="ORF">Y919_05450</name>
</gene>
<dbReference type="AlphaFoldDB" id="A0A096DMR4"/>
<accession>A0A096DMR4</accession>
<dbReference type="Pfam" id="PF00528">
    <property type="entry name" value="BPD_transp_1"/>
    <property type="match status" value="1"/>
</dbReference>
<sequence>MSRSIGNSKKNPSKKVYIAELVISKILFIFVMVSIATTIGIVWILSYETVQFFREVSIIEFLTETEWTALFNPPKYGVLPLVGGTLMIAFFSSIISIPIGLGSAIYLSEYASKKTRKILKPVLEILAGIPTIVYGYFALTFITPAIRNIFPEANIFNALSASIAVGIMIIPMVSSLSEDAMNAVPDSLREGAYALGCTRFEVATKVVIPAALSSIIASFVLAISRAIGETMIVTLAAGSTPKLTLNPLESIQTMTAFIVQVASGDIVYGSVMYKTIFAVGMLLFIITLLMNVISKIIIKKYREEY</sequence>
<evidence type="ECO:0000256" key="6">
    <source>
        <dbReference type="RuleBase" id="RU363054"/>
    </source>
</evidence>
<feature type="domain" description="ABC transmembrane type-1" evidence="7">
    <location>
        <begin position="82"/>
        <end position="294"/>
    </location>
</feature>
<evidence type="ECO:0000256" key="1">
    <source>
        <dbReference type="ARBA" id="ARBA00004141"/>
    </source>
</evidence>
<dbReference type="Proteomes" id="UP000029622">
    <property type="component" value="Unassembled WGS sequence"/>
</dbReference>
<evidence type="ECO:0000256" key="2">
    <source>
        <dbReference type="ARBA" id="ARBA00022692"/>
    </source>
</evidence>